<evidence type="ECO:0000256" key="1">
    <source>
        <dbReference type="ARBA" id="ARBA00038087"/>
    </source>
</evidence>
<evidence type="ECO:0000259" key="3">
    <source>
        <dbReference type="Pfam" id="PF26078"/>
    </source>
</evidence>
<dbReference type="PANTHER" id="PTHR37829:SF3">
    <property type="entry name" value="PROTEIN JAYE-RELATED"/>
    <property type="match status" value="1"/>
</dbReference>
<protein>
    <submittedName>
        <fullName evidence="5">Baseplate J/gp47 family protein</fullName>
    </submittedName>
</protein>
<dbReference type="Pfam" id="PF26078">
    <property type="entry name" value="Baseplate_J_M"/>
    <property type="match status" value="1"/>
</dbReference>
<reference evidence="5 6" key="1">
    <citation type="submission" date="2023-08" db="EMBL/GenBank/DDBJ databases">
        <title>Complete Genome and Methylome dissection of Serratia fonticola NEB369.</title>
        <authorList>
            <person name="Fomenkov A."/>
            <person name="Roberts R.D."/>
        </authorList>
    </citation>
    <scope>NUCLEOTIDE SEQUENCE [LARGE SCALE GENOMIC DNA]</scope>
    <source>
        <strain evidence="5 6">NEB369</strain>
    </source>
</reference>
<accession>A0ABY9PIV1</accession>
<evidence type="ECO:0000313" key="5">
    <source>
        <dbReference type="EMBL" id="WMT13344.1"/>
    </source>
</evidence>
<dbReference type="InterPro" id="IPR006949">
    <property type="entry name" value="Barrel_Baseplate_J-like"/>
</dbReference>
<proteinExistence type="inferred from homology"/>
<comment type="similarity">
    <text evidence="1">Belongs to the Mu gp47/PBSX XkdT family.</text>
</comment>
<dbReference type="Proteomes" id="UP001235341">
    <property type="component" value="Chromosome"/>
</dbReference>
<feature type="domain" description="Baseplate protein J-like barrel" evidence="2">
    <location>
        <begin position="93"/>
        <end position="182"/>
    </location>
</feature>
<dbReference type="Pfam" id="PF04865">
    <property type="entry name" value="Baseplate_J"/>
    <property type="match status" value="1"/>
</dbReference>
<evidence type="ECO:0000259" key="4">
    <source>
        <dbReference type="Pfam" id="PF26079"/>
    </source>
</evidence>
<gene>
    <name evidence="5" type="ORF">RFB13_19195</name>
</gene>
<dbReference type="InterPro" id="IPR052399">
    <property type="entry name" value="Phage_Baseplate_Assmbl_Protein"/>
</dbReference>
<dbReference type="InterPro" id="IPR058530">
    <property type="entry name" value="Baseplate_J-like_C"/>
</dbReference>
<dbReference type="Pfam" id="PF26079">
    <property type="entry name" value="Baseplate_J_C"/>
    <property type="match status" value="1"/>
</dbReference>
<organism evidence="5 6">
    <name type="scientific">Serratia fonticola</name>
    <dbReference type="NCBI Taxonomy" id="47917"/>
    <lineage>
        <taxon>Bacteria</taxon>
        <taxon>Pseudomonadati</taxon>
        <taxon>Pseudomonadota</taxon>
        <taxon>Gammaproteobacteria</taxon>
        <taxon>Enterobacterales</taxon>
        <taxon>Yersiniaceae</taxon>
        <taxon>Serratia</taxon>
    </lineage>
</organism>
<dbReference type="RefSeq" id="WP_309205116.1">
    <property type="nucleotide sequence ID" value="NZ_CP133586.1"/>
</dbReference>
<name>A0ABY9PIV1_SERFO</name>
<dbReference type="EMBL" id="CP133586">
    <property type="protein sequence ID" value="WMT13344.1"/>
    <property type="molecule type" value="Genomic_DNA"/>
</dbReference>
<sequence length="382" mass="40671">MPFKRPTLTELRDKNRIQLESELRKTGSLLRFSNMRILADADAGLSHLHYGYLDYIALQSTPYTSTDEWLSGWAAMKSVYQNAAYAAQTVAYQFNGTPGAKVAKGIVLNRGDGYQYRLDAGVTIGPDGIGVGALTAILPDIVSDPSGGGVSGNADAGTILTLDVALPGIESIGVMIEPAVGGADIEEQENFRARMLLAYQNPPQGGSDTDYKQWALAVPGVTRCWVKRRLMGVGTVGVYIMCDGNDETNHGFPVGTDGISQLDDWGAAKATGDQGRVADHIYPLQPVTALVYLCSPVEKVIDFEISGINYVGSDVTKAIDAAIDNVFFEGGNPDGSGKIFVSDLNRAIGDIEGTAGFILESPNVNILLGVGELPIRGEVNYT</sequence>
<evidence type="ECO:0000259" key="2">
    <source>
        <dbReference type="Pfam" id="PF04865"/>
    </source>
</evidence>
<keyword evidence="6" id="KW-1185">Reference proteome</keyword>
<evidence type="ECO:0000313" key="6">
    <source>
        <dbReference type="Proteomes" id="UP001235341"/>
    </source>
</evidence>
<feature type="domain" description="Baseplate J-like C-terminal" evidence="4">
    <location>
        <begin position="309"/>
        <end position="381"/>
    </location>
</feature>
<dbReference type="InterPro" id="IPR058531">
    <property type="entry name" value="Baseplate_J_M"/>
</dbReference>
<dbReference type="PANTHER" id="PTHR37829">
    <property type="entry name" value="PHAGE-LIKE ELEMENT PBSX PROTEIN XKDT"/>
    <property type="match status" value="1"/>
</dbReference>
<feature type="domain" description="Baseplate J-like central" evidence="3">
    <location>
        <begin position="203"/>
        <end position="294"/>
    </location>
</feature>